<dbReference type="PROSITE" id="PS51257">
    <property type="entry name" value="PROKAR_LIPOPROTEIN"/>
    <property type="match status" value="1"/>
</dbReference>
<evidence type="ECO:0000256" key="1">
    <source>
        <dbReference type="SAM" id="MobiDB-lite"/>
    </source>
</evidence>
<proteinExistence type="predicted"/>
<gene>
    <name evidence="3" type="ORF">NET02_12340</name>
</gene>
<comment type="caution">
    <text evidence="3">The sequence shown here is derived from an EMBL/GenBank/DDBJ whole genome shotgun (WGS) entry which is preliminary data.</text>
</comment>
<feature type="region of interest" description="Disordered" evidence="1">
    <location>
        <begin position="29"/>
        <end position="50"/>
    </location>
</feature>
<evidence type="ECO:0000313" key="3">
    <source>
        <dbReference type="EMBL" id="MCM8749939.1"/>
    </source>
</evidence>
<evidence type="ECO:0000313" key="4">
    <source>
        <dbReference type="Proteomes" id="UP001165306"/>
    </source>
</evidence>
<feature type="chain" id="PRO_5041341916" evidence="2">
    <location>
        <begin position="28"/>
        <end position="78"/>
    </location>
</feature>
<reference evidence="3" key="1">
    <citation type="submission" date="2022-06" db="EMBL/GenBank/DDBJ databases">
        <title>CFH 74404 Thermomicrobiaceae sp.</title>
        <authorList>
            <person name="Ming H."/>
            <person name="Li W.-J."/>
            <person name="Zhao Z."/>
        </authorList>
    </citation>
    <scope>NUCLEOTIDE SEQUENCE</scope>
    <source>
        <strain evidence="3">CFH 74404</strain>
    </source>
</reference>
<organism evidence="3 4">
    <name type="scientific">Thermalbibacter longus</name>
    <dbReference type="NCBI Taxonomy" id="2951981"/>
    <lineage>
        <taxon>Bacteria</taxon>
        <taxon>Pseudomonadati</taxon>
        <taxon>Thermomicrobiota</taxon>
        <taxon>Thermomicrobia</taxon>
        <taxon>Thermomicrobiales</taxon>
        <taxon>Thermomicrobiaceae</taxon>
        <taxon>Thermalbibacter</taxon>
    </lineage>
</organism>
<name>A0AA42BBL0_9BACT</name>
<feature type="compositionally biased region" description="Gly residues" evidence="1">
    <location>
        <begin position="34"/>
        <end position="43"/>
    </location>
</feature>
<keyword evidence="2" id="KW-0732">Signal</keyword>
<dbReference type="RefSeq" id="WP_284057725.1">
    <property type="nucleotide sequence ID" value="NZ_JAMSLR010000009.1"/>
</dbReference>
<dbReference type="Proteomes" id="UP001165306">
    <property type="component" value="Unassembled WGS sequence"/>
</dbReference>
<accession>A0AA42BBL0</accession>
<dbReference type="AlphaFoldDB" id="A0AA42BBL0"/>
<evidence type="ECO:0000256" key="2">
    <source>
        <dbReference type="SAM" id="SignalP"/>
    </source>
</evidence>
<protein>
    <submittedName>
        <fullName evidence="3">Uncharacterized protein</fullName>
    </submittedName>
</protein>
<dbReference type="EMBL" id="JAMSLR010000009">
    <property type="protein sequence ID" value="MCM8749939.1"/>
    <property type="molecule type" value="Genomic_DNA"/>
</dbReference>
<feature type="signal peptide" evidence="2">
    <location>
        <begin position="1"/>
        <end position="27"/>
    </location>
</feature>
<sequence>MVRVCRFVRHVASVVLLVLALALGACSPEASRARGGGPGGDIGNRGASVELRPTGPRVIYYNTPRPGNASGLAGMPIE</sequence>
<keyword evidence="4" id="KW-1185">Reference proteome</keyword>